<dbReference type="STRING" id="1907.SGLAU_31400"/>
<proteinExistence type="predicted"/>
<evidence type="ECO:0000313" key="3">
    <source>
        <dbReference type="Proteomes" id="UP000029482"/>
    </source>
</evidence>
<name>A0A089XFY2_STRGA</name>
<dbReference type="eggNOG" id="COG0277">
    <property type="taxonomic scope" value="Bacteria"/>
</dbReference>
<feature type="domain" description="Berberine/berberine-like" evidence="1">
    <location>
        <begin position="23"/>
        <end position="68"/>
    </location>
</feature>
<keyword evidence="3" id="KW-1185">Reference proteome</keyword>
<dbReference type="KEGG" id="sgu:SGLAU_31400"/>
<reference evidence="3" key="1">
    <citation type="journal article" date="2015" name="J. Biotechnol.">
        <title>Complete genome sequence of the actinobacterium Streptomyces glaucescens GLA.O (DSM 40922) consisting of a linear chromosome and one linear plasmid.</title>
        <authorList>
            <person name="Ortseifen V."/>
            <person name="Winkler A."/>
            <person name="Albersmeier A."/>
            <person name="Wendler S."/>
            <person name="Puhler A."/>
            <person name="Kalinowski J."/>
            <person name="Ruckert C."/>
        </authorList>
    </citation>
    <scope>NUCLEOTIDE SEQUENCE [LARGE SCALE GENOMIC DNA]</scope>
    <source>
        <strain evidence="3">DSM 40922 / GLA O</strain>
    </source>
</reference>
<dbReference type="GO" id="GO:0050660">
    <property type="term" value="F:flavin adenine dinucleotide binding"/>
    <property type="evidence" value="ECO:0007669"/>
    <property type="project" value="InterPro"/>
</dbReference>
<dbReference type="InterPro" id="IPR012951">
    <property type="entry name" value="BBE"/>
</dbReference>
<dbReference type="Gene3D" id="3.40.462.20">
    <property type="match status" value="1"/>
</dbReference>
<accession>A0A089XFY2</accession>
<dbReference type="Proteomes" id="UP000029482">
    <property type="component" value="Chromosome"/>
</dbReference>
<organism evidence="2 3">
    <name type="scientific">Streptomyces glaucescens</name>
    <dbReference type="NCBI Taxonomy" id="1907"/>
    <lineage>
        <taxon>Bacteria</taxon>
        <taxon>Bacillati</taxon>
        <taxon>Actinomycetota</taxon>
        <taxon>Actinomycetes</taxon>
        <taxon>Kitasatosporales</taxon>
        <taxon>Streptomycetaceae</taxon>
        <taxon>Streptomyces</taxon>
    </lineage>
</organism>
<gene>
    <name evidence="2" type="ORF">SGLAU_31400</name>
</gene>
<dbReference type="InterPro" id="IPR016169">
    <property type="entry name" value="FAD-bd_PCMH_sub2"/>
</dbReference>
<evidence type="ECO:0000259" key="1">
    <source>
        <dbReference type="Pfam" id="PF08031"/>
    </source>
</evidence>
<dbReference type="AlphaFoldDB" id="A0A089XFY2"/>
<dbReference type="EMBL" id="CP009438">
    <property type="protein sequence ID" value="AIS02214.1"/>
    <property type="molecule type" value="Genomic_DNA"/>
</dbReference>
<dbReference type="Pfam" id="PF08031">
    <property type="entry name" value="BBE"/>
    <property type="match status" value="1"/>
</dbReference>
<dbReference type="Gene3D" id="3.30.465.10">
    <property type="match status" value="1"/>
</dbReference>
<sequence length="76" mass="8521">MQALRAGETLVQEEMHPYSMGGAYVNFLGEGEDPGRVRATYRGHYDRLAQVKKTYDPDNVFHATQNIRPAAPPQDS</sequence>
<dbReference type="GO" id="GO:0016491">
    <property type="term" value="F:oxidoreductase activity"/>
    <property type="evidence" value="ECO:0007669"/>
    <property type="project" value="InterPro"/>
</dbReference>
<dbReference type="HOGENOM" id="CLU_199128_0_0_11"/>
<evidence type="ECO:0000313" key="2">
    <source>
        <dbReference type="EMBL" id="AIS02214.1"/>
    </source>
</evidence>
<protein>
    <recommendedName>
        <fullName evidence="1">Berberine/berberine-like domain-containing protein</fullName>
    </recommendedName>
</protein>